<dbReference type="SUPFAM" id="SSF48452">
    <property type="entry name" value="TPR-like"/>
    <property type="match status" value="1"/>
</dbReference>
<name>A0A448NY23_9ACTN</name>
<dbReference type="STRING" id="1122997.GCA_000425285_02094"/>
<feature type="compositionally biased region" description="Basic and acidic residues" evidence="1">
    <location>
        <begin position="230"/>
        <end position="258"/>
    </location>
</feature>
<dbReference type="AlphaFoldDB" id="A0A448NY23"/>
<reference evidence="2 3" key="1">
    <citation type="submission" date="2018-12" db="EMBL/GenBank/DDBJ databases">
        <authorList>
            <consortium name="Pathogen Informatics"/>
        </authorList>
    </citation>
    <scope>NUCLEOTIDE SEQUENCE [LARGE SCALE GENOMIC DNA]</scope>
    <source>
        <strain evidence="2 3">NCTC13652</strain>
    </source>
</reference>
<feature type="region of interest" description="Disordered" evidence="1">
    <location>
        <begin position="204"/>
        <end position="267"/>
    </location>
</feature>
<evidence type="ECO:0000256" key="1">
    <source>
        <dbReference type="SAM" id="MobiDB-lite"/>
    </source>
</evidence>
<proteinExistence type="predicted"/>
<protein>
    <submittedName>
        <fullName evidence="2">Uncharacterized protein conserved in bacteria containing a divergent form of TPR repeats</fullName>
    </submittedName>
</protein>
<keyword evidence="3" id="KW-1185">Reference proteome</keyword>
<organism evidence="2 3">
    <name type="scientific">Acidipropionibacterium jensenii</name>
    <dbReference type="NCBI Taxonomy" id="1749"/>
    <lineage>
        <taxon>Bacteria</taxon>
        <taxon>Bacillati</taxon>
        <taxon>Actinomycetota</taxon>
        <taxon>Actinomycetes</taxon>
        <taxon>Propionibacteriales</taxon>
        <taxon>Propionibacteriaceae</taxon>
        <taxon>Acidipropionibacterium</taxon>
    </lineage>
</organism>
<gene>
    <name evidence="2" type="ORF">NCTC13652_01042</name>
</gene>
<sequence>MKAELRSVPSDVAHIIEGHVVAAAELLDDDPQLAHRHAQAALRRAARLPVLREVAAETAYAAGEYASALNDYRALRRMTGNDNLIPVMADCERALGRPQNALKLIRQAEDDDRLSSSQRVELVLVKAGAREDMGQVAEAKRLLHAAVTTMQGSDEAKARLHYAYADLLLNTGDKHGAKTFFASSDALDASGLLDAADRFEELEAGRKAAPDPDEQSPSDRPSDGSSQSPDVEKPDIEKPDAEKPASEKPDAEKPASEKPDDETSSNE</sequence>
<dbReference type="Proteomes" id="UP000277858">
    <property type="component" value="Chromosome"/>
</dbReference>
<dbReference type="InterPro" id="IPR011990">
    <property type="entry name" value="TPR-like_helical_dom_sf"/>
</dbReference>
<evidence type="ECO:0000313" key="3">
    <source>
        <dbReference type="Proteomes" id="UP000277858"/>
    </source>
</evidence>
<dbReference type="EMBL" id="LR134473">
    <property type="protein sequence ID" value="VEI02853.1"/>
    <property type="molecule type" value="Genomic_DNA"/>
</dbReference>
<dbReference type="Gene3D" id="1.25.40.10">
    <property type="entry name" value="Tetratricopeptide repeat domain"/>
    <property type="match status" value="1"/>
</dbReference>
<evidence type="ECO:0000313" key="2">
    <source>
        <dbReference type="EMBL" id="VEI02853.1"/>
    </source>
</evidence>
<accession>A0A448NY23</accession>